<dbReference type="Proteomes" id="UP000220797">
    <property type="component" value="Unassembled WGS sequence"/>
</dbReference>
<evidence type="ECO:0000313" key="4">
    <source>
        <dbReference type="Proteomes" id="UP000220797"/>
    </source>
</evidence>
<feature type="signal peptide" evidence="1">
    <location>
        <begin position="1"/>
        <end position="23"/>
    </location>
</feature>
<keyword evidence="4" id="KW-1185">Reference proteome</keyword>
<sequence>MGLKYSALFVFALLIHLTVYNLSNINIFNTSFYSEDAENFEKKYFFSYLGMTYDIIKGNPLGDPLFVTDLGYKRYILKDKIELDDMLIDDEKKKSKLYYTVSKRKKIKCLHSKKPNIINELSDINNEYKSYKFPSQFEIYPFNASNYYKLLVEKINNGNSIIIDKKICSKYFASLHEVISDDLDSFFLSTLNELGNNYQDIKGDIYKCNVQFYKYNKYNKNCLKTITPWITFFNLYGTHLVSEAYFGGIIINNLYVENENIKYSSHKIKLYKRRLNPFYNSNSNLYFGSIISKEKIIYIKERDLMLNGGNKIIFEKSIKQNSYKKWEDSIKGNLAKPVKLIFIPFAEFIISKDGKVAYYEALEFYSNLSYSNYNPYNFQLDKSEEDLYRMYIKKWNQYIDKNVNFNISSKCKKEDKIISGFIITNKKKIYGDNTTMHICPSSNECSSGINIENDRSFEFGWILCSYENINEIKQIKKVVNGKGEVTCPPQMKIGFGFSITTQKSISSNISIEPCKSNKKSCKSKNVDENSQSFLWINCFPNSKKKLIETLESKSYTKKIYLNDTTIISLKCSKGKFIIAGFAVDYISSSVPDYLICPIGSSVCDLKIRVKEINNQEIHVPIIYIICSSL</sequence>
<dbReference type="GeneID" id="39729647"/>
<reference evidence="3" key="1">
    <citation type="submission" date="2015-04" db="EMBL/GenBank/DDBJ databases">
        <authorList>
            <consortium name="Pathogen Informatics"/>
        </authorList>
    </citation>
    <scope>NUCLEOTIDE SEQUENCE [LARGE SCALE GENOMIC DNA]</scope>
    <source>
        <strain evidence="3">8A</strain>
    </source>
</reference>
<protein>
    <submittedName>
        <fullName evidence="3">Perforin like protein 5, putative</fullName>
    </submittedName>
</protein>
<dbReference type="PROSITE" id="PS51412">
    <property type="entry name" value="MACPF_2"/>
    <property type="match status" value="1"/>
</dbReference>
<feature type="chain" id="PRO_5012814262" evidence="1">
    <location>
        <begin position="24"/>
        <end position="629"/>
    </location>
</feature>
<evidence type="ECO:0000256" key="1">
    <source>
        <dbReference type="SAM" id="SignalP"/>
    </source>
</evidence>
<comment type="caution">
    <text evidence="3">The sequence shown here is derived from an EMBL/GenBank/DDBJ whole genome shotgun (WGS) entry which is preliminary data.</text>
</comment>
<evidence type="ECO:0000313" key="3">
    <source>
        <dbReference type="EMBL" id="CRG93416.1"/>
    </source>
</evidence>
<dbReference type="InterPro" id="IPR020864">
    <property type="entry name" value="MACPF"/>
</dbReference>
<accession>A0A1J1GLV7</accession>
<dbReference type="Pfam" id="PF01823">
    <property type="entry name" value="MACPF"/>
    <property type="match status" value="1"/>
</dbReference>
<dbReference type="VEuPathDB" id="PlasmoDB:PGAL8A_00112200"/>
<dbReference type="OrthoDB" id="369671at2759"/>
<dbReference type="AlphaFoldDB" id="A0A1J1GLV7"/>
<name>A0A1J1GLV7_PLAGA</name>
<dbReference type="EMBL" id="CVMV01000016">
    <property type="protein sequence ID" value="CRG93416.1"/>
    <property type="molecule type" value="Genomic_DNA"/>
</dbReference>
<gene>
    <name evidence="3" type="primary">PLP5</name>
    <name evidence="3" type="ORF">PGAL8A_00112200</name>
</gene>
<keyword evidence="1" id="KW-0732">Signal</keyword>
<proteinExistence type="predicted"/>
<evidence type="ECO:0000259" key="2">
    <source>
        <dbReference type="PROSITE" id="PS51412"/>
    </source>
</evidence>
<dbReference type="RefSeq" id="XP_028526238.1">
    <property type="nucleotide sequence ID" value="XM_028673999.1"/>
</dbReference>
<feature type="domain" description="MACPF" evidence="2">
    <location>
        <begin position="32"/>
        <end position="381"/>
    </location>
</feature>
<organism evidence="3 4">
    <name type="scientific">Plasmodium gallinaceum</name>
    <dbReference type="NCBI Taxonomy" id="5849"/>
    <lineage>
        <taxon>Eukaryota</taxon>
        <taxon>Sar</taxon>
        <taxon>Alveolata</taxon>
        <taxon>Apicomplexa</taxon>
        <taxon>Aconoidasida</taxon>
        <taxon>Haemosporida</taxon>
        <taxon>Plasmodiidae</taxon>
        <taxon>Plasmodium</taxon>
        <taxon>Plasmodium (Haemamoeba)</taxon>
    </lineage>
</organism>